<comment type="caution">
    <text evidence="4">The sequence shown here is derived from an EMBL/GenBank/DDBJ whole genome shotgun (WGS) entry which is preliminary data.</text>
</comment>
<sequence length="92" mass="10223">MLAAGCASATLIVTANSEEIAGEVKEQIKDFLKDRGLELSNEKTLITRVDEGFDFLGWNFRKYKGKTLTKPSRKSISMIVKKISSIIQKGKT</sequence>
<evidence type="ECO:0000313" key="3">
    <source>
        <dbReference type="EMBL" id="KKG63759.1"/>
    </source>
</evidence>
<evidence type="ECO:0000313" key="2">
    <source>
        <dbReference type="EMBL" id="KKG59653.1"/>
    </source>
</evidence>
<protein>
    <recommendedName>
        <fullName evidence="13">Reverse transcriptase domain-containing protein</fullName>
    </recommendedName>
</protein>
<dbReference type="EMBL" id="JJPU01000067">
    <property type="protein sequence ID" value="KKG98719.1"/>
    <property type="molecule type" value="Genomic_DNA"/>
</dbReference>
<evidence type="ECO:0000313" key="10">
    <source>
        <dbReference type="Proteomes" id="UP000034279"/>
    </source>
</evidence>
<dbReference type="Proteomes" id="UP000034279">
    <property type="component" value="Unassembled WGS sequence"/>
</dbReference>
<dbReference type="PATRIC" id="fig|2209.42.peg.823"/>
<dbReference type="EMBL" id="JJPK01000031">
    <property type="protein sequence ID" value="KKG63759.1"/>
    <property type="molecule type" value="Genomic_DNA"/>
</dbReference>
<gene>
    <name evidence="1" type="ORF">DU33_03775</name>
    <name evidence="3" type="ORF">DU45_09135</name>
    <name evidence="5" type="ORF">DU56_03155</name>
    <name evidence="2" type="ORF">DU64_07845</name>
    <name evidence="4" type="ORF">DU66_08385</name>
    <name evidence="6" type="ORF">DU68_09105</name>
</gene>
<dbReference type="Proteomes" id="UP000034188">
    <property type="component" value="Unassembled WGS sequence"/>
</dbReference>
<proteinExistence type="predicted"/>
<dbReference type="AlphaFoldDB" id="A0A0F8K498"/>
<dbReference type="Proteomes" id="UP000034253">
    <property type="component" value="Unassembled WGS sequence"/>
</dbReference>
<evidence type="ECO:0000313" key="7">
    <source>
        <dbReference type="Proteomes" id="UP000033835"/>
    </source>
</evidence>
<evidence type="ECO:0000313" key="1">
    <source>
        <dbReference type="EMBL" id="KKG51274.1"/>
    </source>
</evidence>
<name>A0A0F8K498_METMZ</name>
<dbReference type="EMBL" id="JJPJ01000117">
    <property type="protein sequence ID" value="KKG59653.1"/>
    <property type="molecule type" value="Genomic_DNA"/>
</dbReference>
<dbReference type="EMBL" id="JJPV01000007">
    <property type="protein sequence ID" value="KKH03822.1"/>
    <property type="molecule type" value="Genomic_DNA"/>
</dbReference>
<organism evidence="4 11">
    <name type="scientific">Methanosarcina mazei</name>
    <name type="common">Methanosarcina frisia</name>
    <dbReference type="NCBI Taxonomy" id="2209"/>
    <lineage>
        <taxon>Archaea</taxon>
        <taxon>Methanobacteriati</taxon>
        <taxon>Methanobacteriota</taxon>
        <taxon>Stenosarchaea group</taxon>
        <taxon>Methanomicrobia</taxon>
        <taxon>Methanosarcinales</taxon>
        <taxon>Methanosarcinaceae</taxon>
        <taxon>Methanosarcina</taxon>
    </lineage>
</organism>
<dbReference type="RefSeq" id="WP_052735703.1">
    <property type="nucleotide sequence ID" value="NZ_JJPI01000124.1"/>
</dbReference>
<evidence type="ECO:0000313" key="8">
    <source>
        <dbReference type="Proteomes" id="UP000034188"/>
    </source>
</evidence>
<evidence type="ECO:0000313" key="12">
    <source>
        <dbReference type="Proteomes" id="UP000034566"/>
    </source>
</evidence>
<evidence type="ECO:0000313" key="11">
    <source>
        <dbReference type="Proteomes" id="UP000034468"/>
    </source>
</evidence>
<dbReference type="InterPro" id="IPR043502">
    <property type="entry name" value="DNA/RNA_pol_sf"/>
</dbReference>
<evidence type="ECO:0000313" key="5">
    <source>
        <dbReference type="EMBL" id="KKH03570.1"/>
    </source>
</evidence>
<evidence type="ECO:0000313" key="9">
    <source>
        <dbReference type="Proteomes" id="UP000034253"/>
    </source>
</evidence>
<accession>A0A0F8K498</accession>
<dbReference type="Proteomes" id="UP000034566">
    <property type="component" value="Unassembled WGS sequence"/>
</dbReference>
<reference evidence="7 8" key="1">
    <citation type="journal article" date="2015" name="ISME J.">
        <title>Genomic and phenotypic differentiation among Methanosarcina mazei populations from Columbia River sediment.</title>
        <authorList>
            <person name="Youngblut N.D."/>
            <person name="Wirth J.S."/>
            <person name="Henriksen J.R."/>
            <person name="Smith M."/>
            <person name="Simon H."/>
            <person name="Metcalf W.W."/>
            <person name="Whitaker R.J."/>
        </authorList>
    </citation>
    <scope>NUCLEOTIDE SEQUENCE [LARGE SCALE GENOMIC DNA]</scope>
    <source>
        <strain evidence="1 8">3.F.T.1A.1</strain>
        <strain evidence="2 10">3.F.T.1A.2</strain>
        <strain evidence="3 12">3.F.T.1A.4</strain>
        <strain evidence="4 11">3.H.M.1B.1</strain>
        <strain evidence="6 7">3.H.M.1B.2</strain>
        <strain evidence="5 9">3.H.M.1B.5</strain>
    </source>
</reference>
<evidence type="ECO:0008006" key="13">
    <source>
        <dbReference type="Google" id="ProtNLM"/>
    </source>
</evidence>
<evidence type="ECO:0000313" key="4">
    <source>
        <dbReference type="EMBL" id="KKG98719.1"/>
    </source>
</evidence>
<dbReference type="SUPFAM" id="SSF56672">
    <property type="entry name" value="DNA/RNA polymerases"/>
    <property type="match status" value="1"/>
</dbReference>
<dbReference type="Proteomes" id="UP000034468">
    <property type="component" value="Unassembled WGS sequence"/>
</dbReference>
<dbReference type="Proteomes" id="UP000033835">
    <property type="component" value="Unassembled WGS sequence"/>
</dbReference>
<dbReference type="EMBL" id="JJPI01000124">
    <property type="protein sequence ID" value="KKG51274.1"/>
    <property type="molecule type" value="Genomic_DNA"/>
</dbReference>
<evidence type="ECO:0000313" key="6">
    <source>
        <dbReference type="EMBL" id="KKH03822.1"/>
    </source>
</evidence>
<dbReference type="EMBL" id="JJPW01000013">
    <property type="protein sequence ID" value="KKH03570.1"/>
    <property type="molecule type" value="Genomic_DNA"/>
</dbReference>